<protein>
    <submittedName>
        <fullName evidence="1">DUF4367 domain-containing protein</fullName>
    </submittedName>
</protein>
<reference evidence="1" key="1">
    <citation type="submission" date="2019-04" db="EMBL/GenBank/DDBJ databases">
        <title>Microbes associate with the intestines of laboratory mice.</title>
        <authorList>
            <person name="Navarre W."/>
            <person name="Wong E."/>
            <person name="Huang K."/>
            <person name="Tropini C."/>
            <person name="Ng K."/>
            <person name="Yu B."/>
        </authorList>
    </citation>
    <scope>NUCLEOTIDE SEQUENCE</scope>
    <source>
        <strain evidence="1">NM72_1-8</strain>
    </source>
</reference>
<dbReference type="Proteomes" id="UP000307720">
    <property type="component" value="Unassembled WGS sequence"/>
</dbReference>
<dbReference type="EMBL" id="SRZB01000064">
    <property type="protein sequence ID" value="TGX96403.1"/>
    <property type="molecule type" value="Genomic_DNA"/>
</dbReference>
<organism evidence="1 2">
    <name type="scientific">Hominisplanchenecus murintestinalis</name>
    <dbReference type="NCBI Taxonomy" id="2941517"/>
    <lineage>
        <taxon>Bacteria</taxon>
        <taxon>Bacillati</taxon>
        <taxon>Bacillota</taxon>
        <taxon>Clostridia</taxon>
        <taxon>Lachnospirales</taxon>
        <taxon>Lachnospiraceae</taxon>
        <taxon>Hominisplanchenecus</taxon>
    </lineage>
</organism>
<gene>
    <name evidence="1" type="ORF">E5357_16200</name>
</gene>
<sequence length="460" mass="52388">MKGYSEKEMKRILRQDLVLPEEVNDKVYGAYSSLSGQEYRPARTRSYRKWLLVGTAAAMLAVTSLGVLAANGFFTKQTVEQENKLSYDFQMNYELTPCEVKAVPGYIPEGYTEYGEGKYDKDGEHKNGISICEVNAAWLNAEAEFLQVENLKDLEKTTLANMEAHVLTLDFDSSRTQYGFDKRIYLFNPTDGYIVVVYGGNDIPMDELKKVADNLDVTVDESQPLEYADKELKAKEDAAKEEYEARQKAARAKGAGADQVAQIGEVFQNKIHSGVETTVVSARLVDSVEGYAKENFFDYDGEMSYWVNEDGTLKAYERMTCAQESMEEVSRETTGQKILEVKFKAENQSQKTVDYWMGAGRLSRMEAQADGTYKYPDFYTEAVDRDHGLIQSEASPVWVDKPQHTGENRNHFFYRDIQPGETLEYTVLYVVDEDMTGNMYLNFNSLDEHEYDFFVDISVK</sequence>
<accession>A0AC61QV24</accession>
<comment type="caution">
    <text evidence="1">The sequence shown here is derived from an EMBL/GenBank/DDBJ whole genome shotgun (WGS) entry which is preliminary data.</text>
</comment>
<keyword evidence="2" id="KW-1185">Reference proteome</keyword>
<name>A0AC61QV24_9FIRM</name>
<evidence type="ECO:0000313" key="1">
    <source>
        <dbReference type="EMBL" id="TGX96403.1"/>
    </source>
</evidence>
<proteinExistence type="predicted"/>
<evidence type="ECO:0000313" key="2">
    <source>
        <dbReference type="Proteomes" id="UP000307720"/>
    </source>
</evidence>